<dbReference type="InterPro" id="IPR058007">
    <property type="entry name" value="Gp5.9"/>
</dbReference>
<dbReference type="RefSeq" id="WP_399841809.1">
    <property type="nucleotide sequence ID" value="NZ_JBITWC010000003.1"/>
</dbReference>
<comment type="caution">
    <text evidence="2">The sequence shown here is derived from an EMBL/GenBank/DDBJ whole genome shotgun (WGS) entry which is preliminary data.</text>
</comment>
<evidence type="ECO:0008006" key="4">
    <source>
        <dbReference type="Google" id="ProtNLM"/>
    </source>
</evidence>
<proteinExistence type="predicted"/>
<dbReference type="EMBL" id="JBITWC010000003">
    <property type="protein sequence ID" value="MFI8748821.1"/>
    <property type="molecule type" value="Genomic_DNA"/>
</dbReference>
<organism evidence="2 3">
    <name type="scientific">Vreelandella lionensis</name>
    <dbReference type="NCBI Taxonomy" id="1144478"/>
    <lineage>
        <taxon>Bacteria</taxon>
        <taxon>Pseudomonadati</taxon>
        <taxon>Pseudomonadota</taxon>
        <taxon>Gammaproteobacteria</taxon>
        <taxon>Oceanospirillales</taxon>
        <taxon>Halomonadaceae</taxon>
        <taxon>Vreelandella</taxon>
    </lineage>
</organism>
<evidence type="ECO:0000313" key="3">
    <source>
        <dbReference type="Proteomes" id="UP001614338"/>
    </source>
</evidence>
<reference evidence="2 3" key="1">
    <citation type="submission" date="2024-10" db="EMBL/GenBank/DDBJ databases">
        <title>The Natural Products Discovery Center: Release of the First 8490 Sequenced Strains for Exploring Actinobacteria Biosynthetic Diversity.</title>
        <authorList>
            <person name="Kalkreuter E."/>
            <person name="Kautsar S.A."/>
            <person name="Yang D."/>
            <person name="Bader C.D."/>
            <person name="Teijaro C.N."/>
            <person name="Fluegel L."/>
            <person name="Davis C.M."/>
            <person name="Simpson J.R."/>
            <person name="Lauterbach L."/>
            <person name="Steele A.D."/>
            <person name="Gui C."/>
            <person name="Meng S."/>
            <person name="Li G."/>
            <person name="Viehrig K."/>
            <person name="Ye F."/>
            <person name="Su P."/>
            <person name="Kiefer A.F."/>
            <person name="Nichols A."/>
            <person name="Cepeda A.J."/>
            <person name="Yan W."/>
            <person name="Fan B."/>
            <person name="Jiang Y."/>
            <person name="Adhikari A."/>
            <person name="Zheng C.-J."/>
            <person name="Schuster L."/>
            <person name="Cowan T.M."/>
            <person name="Smanski M.J."/>
            <person name="Chevrette M.G."/>
            <person name="De Carvalho L.P.S."/>
            <person name="Shen B."/>
        </authorList>
    </citation>
    <scope>NUCLEOTIDE SEQUENCE [LARGE SCALE GENOMIC DNA]</scope>
    <source>
        <strain evidence="2 3">NPDC077409</strain>
    </source>
</reference>
<keyword evidence="3" id="KW-1185">Reference proteome</keyword>
<accession>A0ABW8BNN9</accession>
<name>A0ABW8BNN9_9GAMM</name>
<evidence type="ECO:0000313" key="2">
    <source>
        <dbReference type="EMBL" id="MFI8748821.1"/>
    </source>
</evidence>
<gene>
    <name evidence="2" type="ORF">ACIGG6_02280</name>
</gene>
<feature type="compositionally biased region" description="Basic and acidic residues" evidence="1">
    <location>
        <begin position="199"/>
        <end position="231"/>
    </location>
</feature>
<sequence length="323" mass="36798">MTNAAPKTDYKGELVKLDAVEQALAGLREKYGTVPDMQTKEGYDLCKKGIKELTTYRTSTDKLRKEITKPHRDFIDRVNQYGKDLIEKLEAIEKPLKDAKQHEDERAEREKQQRIAKLRERIQVEILSYKDTAVGLDSNALAELHDDAVNINTDGYFDVTKEAEDAKADVLKHISEMHGRALEKERLAAEQAEVEAERRRLREENEKREAEQKELEELRRFKAEQEAKRNPEPQPQPKPEPEPAPLPAAAEHKPLNTSRLSAAAQRHEAEVLRGGQMQAPEQVTISRGEYDQLLADQAKLRALEAMGVDNWSGYEQAMQQLAA</sequence>
<feature type="compositionally biased region" description="Pro residues" evidence="1">
    <location>
        <begin position="232"/>
        <end position="246"/>
    </location>
</feature>
<dbReference type="Pfam" id="PF25708">
    <property type="entry name" value="Phage_T7_Gp5_9"/>
    <property type="match status" value="1"/>
</dbReference>
<feature type="region of interest" description="Disordered" evidence="1">
    <location>
        <begin position="199"/>
        <end position="283"/>
    </location>
</feature>
<evidence type="ECO:0000256" key="1">
    <source>
        <dbReference type="SAM" id="MobiDB-lite"/>
    </source>
</evidence>
<protein>
    <recommendedName>
        <fullName evidence="4">DUF1351 domain-containing protein</fullName>
    </recommendedName>
</protein>
<dbReference type="Proteomes" id="UP001614338">
    <property type="component" value="Unassembled WGS sequence"/>
</dbReference>